<organism evidence="1 2">
    <name type="scientific">Ancylostoma ceylanicum</name>
    <dbReference type="NCBI Taxonomy" id="53326"/>
    <lineage>
        <taxon>Eukaryota</taxon>
        <taxon>Metazoa</taxon>
        <taxon>Ecdysozoa</taxon>
        <taxon>Nematoda</taxon>
        <taxon>Chromadorea</taxon>
        <taxon>Rhabditida</taxon>
        <taxon>Rhabditina</taxon>
        <taxon>Rhabditomorpha</taxon>
        <taxon>Strongyloidea</taxon>
        <taxon>Ancylostomatidae</taxon>
        <taxon>Ancylostomatinae</taxon>
        <taxon>Ancylostoma</taxon>
    </lineage>
</organism>
<dbReference type="AlphaFoldDB" id="A0A016VCP6"/>
<evidence type="ECO:0000313" key="2">
    <source>
        <dbReference type="Proteomes" id="UP000024635"/>
    </source>
</evidence>
<keyword evidence="2" id="KW-1185">Reference proteome</keyword>
<comment type="caution">
    <text evidence="1">The sequence shown here is derived from an EMBL/GenBank/DDBJ whole genome shotgun (WGS) entry which is preliminary data.</text>
</comment>
<protein>
    <submittedName>
        <fullName evidence="1">Uncharacterized protein</fullName>
    </submittedName>
</protein>
<gene>
    <name evidence="1" type="primary">Acey_s0012.g1887</name>
    <name evidence="1" type="ORF">Y032_0012g1887</name>
</gene>
<dbReference type="Proteomes" id="UP000024635">
    <property type="component" value="Unassembled WGS sequence"/>
</dbReference>
<sequence>MMTVELCRYSAVFRLDECFSVPFNAFLLYDASVNRCTDPTSLLNSDSRVVDESARSARFTPLPMGFIDYTCTTRMWFYLRRTVH</sequence>
<reference evidence="2" key="1">
    <citation type="journal article" date="2015" name="Nat. Genet.">
        <title>The genome and transcriptome of the zoonotic hookworm Ancylostoma ceylanicum identify infection-specific gene families.</title>
        <authorList>
            <person name="Schwarz E.M."/>
            <person name="Hu Y."/>
            <person name="Antoshechkin I."/>
            <person name="Miller M.M."/>
            <person name="Sternberg P.W."/>
            <person name="Aroian R.V."/>
        </authorList>
    </citation>
    <scope>NUCLEOTIDE SEQUENCE</scope>
    <source>
        <strain evidence="2">HY135</strain>
    </source>
</reference>
<proteinExistence type="predicted"/>
<evidence type="ECO:0000313" key="1">
    <source>
        <dbReference type="EMBL" id="EYC25429.1"/>
    </source>
</evidence>
<accession>A0A016VCP6</accession>
<name>A0A016VCP6_9BILA</name>
<dbReference type="EMBL" id="JARK01001348">
    <property type="protein sequence ID" value="EYC25429.1"/>
    <property type="molecule type" value="Genomic_DNA"/>
</dbReference>